<dbReference type="Gene3D" id="3.40.50.2000">
    <property type="entry name" value="Glycogen Phosphorylase B"/>
    <property type="match status" value="1"/>
</dbReference>
<dbReference type="InterPro" id="IPR001296">
    <property type="entry name" value="Glyco_trans_1"/>
</dbReference>
<evidence type="ECO:0000313" key="3">
    <source>
        <dbReference type="Proteomes" id="UP000460257"/>
    </source>
</evidence>
<dbReference type="AlphaFoldDB" id="A0A6N7IZE4"/>
<comment type="caution">
    <text evidence="2">The sequence shown here is derived from an EMBL/GenBank/DDBJ whole genome shotgun (WGS) entry which is preliminary data.</text>
</comment>
<proteinExistence type="predicted"/>
<evidence type="ECO:0000259" key="1">
    <source>
        <dbReference type="Pfam" id="PF00534"/>
    </source>
</evidence>
<evidence type="ECO:0000313" key="2">
    <source>
        <dbReference type="EMBL" id="MQN01718.1"/>
    </source>
</evidence>
<protein>
    <submittedName>
        <fullName evidence="2">Glycosyltransferase family 4 protein</fullName>
    </submittedName>
</protein>
<organism evidence="2 3">
    <name type="scientific">Candidatus Weimeria bifida</name>
    <dbReference type="NCBI Taxonomy" id="2599074"/>
    <lineage>
        <taxon>Bacteria</taxon>
        <taxon>Bacillati</taxon>
        <taxon>Bacillota</taxon>
        <taxon>Clostridia</taxon>
        <taxon>Lachnospirales</taxon>
        <taxon>Lachnospiraceae</taxon>
        <taxon>Candidatus Weimeria</taxon>
    </lineage>
</organism>
<dbReference type="GO" id="GO:0016757">
    <property type="term" value="F:glycosyltransferase activity"/>
    <property type="evidence" value="ECO:0007669"/>
    <property type="project" value="InterPro"/>
</dbReference>
<feature type="domain" description="Glycosyl transferase family 1" evidence="1">
    <location>
        <begin position="289"/>
        <end position="442"/>
    </location>
</feature>
<accession>A0A6N7IZE4</accession>
<sequence length="488" mass="55189">MMIRTIIFGTGTYLKKRVGMLPKEFNILAFADNNSSLWGQDFIGKKIISPDVISKFKYDIIIIAVSNKFFEEINNQLISLGIPASKIYSFEFITAMKKQGEIKYYGTNVHNFSADVIIISNELNYTGAPMACISAALVLKNNNKKVCIAAPSADLRLVREINEKGIVVVVAPALNLPGKKELLLAKNCDFVLVNVYTNISAACEFSKIKPVLWWVHETNDIIHITNIIYHCNIIKPSFTGIHTVAVCENVKDNLNSVWPDLPVTIMNYGLLDFYNTKIKDKSKYYKINFAIIANIYTLKAQDVFVKAALEYFKICNVPAEFWMIGSGSKSEFFDEVMELSNKNPNIIWKGEMSREELESIYPQIDVVVCPSRHEGLPIAVNEGLMNAKVCIVADTAGDNDYIIDGESGFLFHGEDVKGLSEKMKYVAENYENLGEMRHNARQVYLNHYSMDSFSERLNNEIELTIKNWRPNSKHSIFGNQNLLETEAD</sequence>
<dbReference type="Pfam" id="PF16994">
    <property type="entry name" value="Glyco_trans_4_5"/>
    <property type="match status" value="1"/>
</dbReference>
<dbReference type="CDD" id="cd03801">
    <property type="entry name" value="GT4_PimA-like"/>
    <property type="match status" value="1"/>
</dbReference>
<dbReference type="Proteomes" id="UP000460257">
    <property type="component" value="Unassembled WGS sequence"/>
</dbReference>
<name>A0A6N7IZE4_9FIRM</name>
<reference evidence="2" key="1">
    <citation type="journal article" date="2020" name="Appl. Environ. Microbiol.">
        <title>Medium-Chain Fatty Acid Synthesis by 'Candidatus Weimeria bifida' gen. nov., sp. nov., and 'Candidatus Pseudoramibacter fermentans' sp. nov.</title>
        <authorList>
            <person name="Scarborough M.J."/>
            <person name="Myers K.S."/>
            <person name="Donohue T.J."/>
            <person name="Noguera D.R."/>
        </authorList>
    </citation>
    <scope>NUCLEOTIDE SEQUENCE</scope>
    <source>
        <strain evidence="2">LCO1.1</strain>
    </source>
</reference>
<dbReference type="InterPro" id="IPR050194">
    <property type="entry name" value="Glycosyltransferase_grp1"/>
</dbReference>
<gene>
    <name evidence="2" type="ORF">FRC54_07335</name>
</gene>
<dbReference type="SUPFAM" id="SSF53756">
    <property type="entry name" value="UDP-Glycosyltransferase/glycogen phosphorylase"/>
    <property type="match status" value="1"/>
</dbReference>
<dbReference type="InterPro" id="IPR041693">
    <property type="entry name" value="Glyco_trans_4_5"/>
</dbReference>
<dbReference type="Pfam" id="PF00534">
    <property type="entry name" value="Glycos_transf_1"/>
    <property type="match status" value="1"/>
</dbReference>
<dbReference type="PANTHER" id="PTHR45947">
    <property type="entry name" value="SULFOQUINOVOSYL TRANSFERASE SQD2"/>
    <property type="match status" value="1"/>
</dbReference>
<dbReference type="Gene3D" id="3.40.50.720">
    <property type="entry name" value="NAD(P)-binding Rossmann-like Domain"/>
    <property type="match status" value="1"/>
</dbReference>
<dbReference type="PANTHER" id="PTHR45947:SF3">
    <property type="entry name" value="SULFOQUINOVOSYL TRANSFERASE SQD2"/>
    <property type="match status" value="1"/>
</dbReference>
<dbReference type="EMBL" id="VOGC01000006">
    <property type="protein sequence ID" value="MQN01718.1"/>
    <property type="molecule type" value="Genomic_DNA"/>
</dbReference>
<keyword evidence="3" id="KW-1185">Reference proteome</keyword>